<reference evidence="1 2" key="1">
    <citation type="submission" date="2021-06" db="EMBL/GenBank/DDBJ databases">
        <authorList>
            <person name="Palmer J.M."/>
        </authorList>
    </citation>
    <scope>NUCLEOTIDE SEQUENCE [LARGE SCALE GENOMIC DNA]</scope>
    <source>
        <strain evidence="1 2">XR_2019</strain>
        <tissue evidence="1">Muscle</tissue>
    </source>
</reference>
<gene>
    <name evidence="1" type="ORF">XENORESO_000880</name>
</gene>
<comment type="caution">
    <text evidence="1">The sequence shown here is derived from an EMBL/GenBank/DDBJ whole genome shotgun (WGS) entry which is preliminary data.</text>
</comment>
<protein>
    <submittedName>
        <fullName evidence="1">Uncharacterized protein</fullName>
    </submittedName>
</protein>
<sequence length="112" mass="12654">MPRLQPNHAQTGLAALKEINIMLLAERLLFMQSVLPVLLLQPIGSHKAAYANNLHPLYVDINLYWAPDKVHSCGEVHTPPNCAQAACTKYLEFFMLQFRRKNLPLILLHAPS</sequence>
<evidence type="ECO:0000313" key="1">
    <source>
        <dbReference type="EMBL" id="MEQ2274599.1"/>
    </source>
</evidence>
<name>A0ABV0WZT4_9TELE</name>
<keyword evidence="2" id="KW-1185">Reference proteome</keyword>
<dbReference type="EMBL" id="JAHRIM010080185">
    <property type="protein sequence ID" value="MEQ2274599.1"/>
    <property type="molecule type" value="Genomic_DNA"/>
</dbReference>
<dbReference type="Proteomes" id="UP001444071">
    <property type="component" value="Unassembled WGS sequence"/>
</dbReference>
<proteinExistence type="predicted"/>
<accession>A0ABV0WZT4</accession>
<organism evidence="1 2">
    <name type="scientific">Xenotaenia resolanae</name>
    <dbReference type="NCBI Taxonomy" id="208358"/>
    <lineage>
        <taxon>Eukaryota</taxon>
        <taxon>Metazoa</taxon>
        <taxon>Chordata</taxon>
        <taxon>Craniata</taxon>
        <taxon>Vertebrata</taxon>
        <taxon>Euteleostomi</taxon>
        <taxon>Actinopterygii</taxon>
        <taxon>Neopterygii</taxon>
        <taxon>Teleostei</taxon>
        <taxon>Neoteleostei</taxon>
        <taxon>Acanthomorphata</taxon>
        <taxon>Ovalentaria</taxon>
        <taxon>Atherinomorphae</taxon>
        <taxon>Cyprinodontiformes</taxon>
        <taxon>Goodeidae</taxon>
        <taxon>Xenotaenia</taxon>
    </lineage>
</organism>
<evidence type="ECO:0000313" key="2">
    <source>
        <dbReference type="Proteomes" id="UP001444071"/>
    </source>
</evidence>